<protein>
    <submittedName>
        <fullName evidence="1">Uncharacterized protein</fullName>
    </submittedName>
</protein>
<dbReference type="AlphaFoldDB" id="X1J4J9"/>
<name>X1J4J9_9ZZZZ</name>
<dbReference type="EMBL" id="BARU01033947">
    <property type="protein sequence ID" value="GAH73269.1"/>
    <property type="molecule type" value="Genomic_DNA"/>
</dbReference>
<organism evidence="1">
    <name type="scientific">marine sediment metagenome</name>
    <dbReference type="NCBI Taxonomy" id="412755"/>
    <lineage>
        <taxon>unclassified sequences</taxon>
        <taxon>metagenomes</taxon>
        <taxon>ecological metagenomes</taxon>
    </lineage>
</organism>
<comment type="caution">
    <text evidence="1">The sequence shown here is derived from an EMBL/GenBank/DDBJ whole genome shotgun (WGS) entry which is preliminary data.</text>
</comment>
<gene>
    <name evidence="1" type="ORF">S03H2_53339</name>
</gene>
<sequence length="258" mass="28236">GTPTENLWAEIHERRTQTSVTKNASPNIVGQATDNLDVSTIKTSFAKVTGTTIAFDAATKKITDSGEGLAGFLTGERIKVTGSAKNDGTYTVATGGVAGEIVVSESLMDEDAEESITIETIYELTFSGTKPTLDADKTYYLVVYRDFGVSDADFVLVGFDNSGPEYEEGKYWQIEEKNGSLDWGGYDCVDLVFEIHGLNTEEQSLISLGVLETGFNLHLKATKEEFLLSQSFIPENNCDLTKVKLNLKKYRIVVKVKP</sequence>
<reference evidence="1" key="1">
    <citation type="journal article" date="2014" name="Front. Microbiol.">
        <title>High frequency of phylogenetically diverse reductive dehalogenase-homologous genes in deep subseafloor sedimentary metagenomes.</title>
        <authorList>
            <person name="Kawai M."/>
            <person name="Futagami T."/>
            <person name="Toyoda A."/>
            <person name="Takaki Y."/>
            <person name="Nishi S."/>
            <person name="Hori S."/>
            <person name="Arai W."/>
            <person name="Tsubouchi T."/>
            <person name="Morono Y."/>
            <person name="Uchiyama I."/>
            <person name="Ito T."/>
            <person name="Fujiyama A."/>
            <person name="Inagaki F."/>
            <person name="Takami H."/>
        </authorList>
    </citation>
    <scope>NUCLEOTIDE SEQUENCE</scope>
    <source>
        <strain evidence="1">Expedition CK06-06</strain>
    </source>
</reference>
<accession>X1J4J9</accession>
<feature type="non-terminal residue" evidence="1">
    <location>
        <position position="258"/>
    </location>
</feature>
<proteinExistence type="predicted"/>
<evidence type="ECO:0000313" key="1">
    <source>
        <dbReference type="EMBL" id="GAH73269.1"/>
    </source>
</evidence>
<feature type="non-terminal residue" evidence="1">
    <location>
        <position position="1"/>
    </location>
</feature>